<evidence type="ECO:0000313" key="1">
    <source>
        <dbReference type="EMBL" id="CAG8547849.1"/>
    </source>
</evidence>
<dbReference type="OrthoDB" id="2307489at2759"/>
<dbReference type="Gene3D" id="1.20.1280.50">
    <property type="match status" value="1"/>
</dbReference>
<dbReference type="EMBL" id="CAJVPJ010000671">
    <property type="protein sequence ID" value="CAG8547849.1"/>
    <property type="molecule type" value="Genomic_DNA"/>
</dbReference>
<name>A0A9N9AWS2_9GLOM</name>
<proteinExistence type="predicted"/>
<comment type="caution">
    <text evidence="1">The sequence shown here is derived from an EMBL/GenBank/DDBJ whole genome shotgun (WGS) entry which is preliminary data.</text>
</comment>
<dbReference type="AlphaFoldDB" id="A0A9N9AWS2"/>
<organism evidence="1 2">
    <name type="scientific">Paraglomus occultum</name>
    <dbReference type="NCBI Taxonomy" id="144539"/>
    <lineage>
        <taxon>Eukaryota</taxon>
        <taxon>Fungi</taxon>
        <taxon>Fungi incertae sedis</taxon>
        <taxon>Mucoromycota</taxon>
        <taxon>Glomeromycotina</taxon>
        <taxon>Glomeromycetes</taxon>
        <taxon>Paraglomerales</taxon>
        <taxon>Paraglomeraceae</taxon>
        <taxon>Paraglomus</taxon>
    </lineage>
</organism>
<reference evidence="1" key="1">
    <citation type="submission" date="2021-06" db="EMBL/GenBank/DDBJ databases">
        <authorList>
            <person name="Kallberg Y."/>
            <person name="Tangrot J."/>
            <person name="Rosling A."/>
        </authorList>
    </citation>
    <scope>NUCLEOTIDE SEQUENCE</scope>
    <source>
        <strain evidence="1">IA702</strain>
    </source>
</reference>
<protein>
    <submittedName>
        <fullName evidence="1">5292_t:CDS:1</fullName>
    </submittedName>
</protein>
<dbReference type="SUPFAM" id="SSF52047">
    <property type="entry name" value="RNI-like"/>
    <property type="match status" value="1"/>
</dbReference>
<dbReference type="InterPro" id="IPR032675">
    <property type="entry name" value="LRR_dom_sf"/>
</dbReference>
<dbReference type="Gene3D" id="3.80.10.10">
    <property type="entry name" value="Ribonuclease Inhibitor"/>
    <property type="match status" value="1"/>
</dbReference>
<keyword evidence="2" id="KW-1185">Reference proteome</keyword>
<gene>
    <name evidence="1" type="ORF">POCULU_LOCUS4866</name>
</gene>
<evidence type="ECO:0000313" key="2">
    <source>
        <dbReference type="Proteomes" id="UP000789572"/>
    </source>
</evidence>
<dbReference type="Proteomes" id="UP000789572">
    <property type="component" value="Unassembled WGS sequence"/>
</dbReference>
<accession>A0A9N9AWS2</accession>
<sequence>MGSRKRRRTVSSLIPHPVVTRPSACPSSITRACNLPPECIIKILVYLQASSLHSCREIGAETKYRQHGQDDIKSLRSCMLVNRTWCEIVAPILWRRPFNYQPMKTGRWLIDMYLRFLSPEQRKYLGIKLLDKSTPLFDYPSFLRELHYQELYIAIFDWEKSHYKSEAEFEKRVAEWTSKTRSHNDLANYFPISKIGAELAKMFLSKCSTFDLLCLGTSRIEYKWNEVQTAHVALPTFPGARKALSQLWGFVCSGDYEKREIFESMSEYCREISVLTADGLFEREEGVHEALSTLIRSQRKLEIFILCRCFNTFKVLPSLDSQRRTLRYLQFTECHFMGADPLLVLQNSDNAIRQLEFVDCKFFACSKPRDKINCRQLETLKFSKCTSINGIIDGFTGCKFPQLSGLEIADTACDAAPLYEVLKNAGGSLRELKVLSVKGIGSGSTLIEHLARHCPNLVVLHLALQHEALNKLCILFRATKNLVEMVIDRGTDVRVVHDMSSVLSSLGADVPASLRVLSIGTHCAFQIQAVKVFLGQCKAQMKSLTLYSYGGEDENKEVITGYAGRRKFKIKKVLHNQSAVAKLSVDFD</sequence>